<dbReference type="Proteomes" id="UP000013280">
    <property type="component" value="Unassembled WGS sequence"/>
</dbReference>
<dbReference type="AlphaFoldDB" id="R0EAA0"/>
<gene>
    <name evidence="1" type="ORF">OR214_01691</name>
</gene>
<dbReference type="PATRIC" id="fig|1264675.3.peg.1703"/>
<reference evidence="1 2" key="1">
    <citation type="journal article" date="2013" name="Genome Announc.">
        <title>Draft Genome Sequence for Ralstonia sp. Strain OR214, a Bacterium with Potential for Bioremediation.</title>
        <authorList>
            <person name="Utturkar S.M."/>
            <person name="Bollmann A."/>
            <person name="Brzoska R.M."/>
            <person name="Klingeman D.M."/>
            <person name="Epstein S.E."/>
            <person name="Palumbo A.V."/>
            <person name="Brown S.D."/>
        </authorList>
    </citation>
    <scope>NUCLEOTIDE SEQUENCE [LARGE SCALE GENOMIC DNA]</scope>
    <source>
        <strain evidence="1 2">OR214</strain>
    </source>
</reference>
<comment type="caution">
    <text evidence="1">The sequence shown here is derived from an EMBL/GenBank/DDBJ whole genome shotgun (WGS) entry which is preliminary data.</text>
</comment>
<organism evidence="1 2">
    <name type="scientific">Ralstonia pickettii OR214</name>
    <dbReference type="NCBI Taxonomy" id="1264675"/>
    <lineage>
        <taxon>Bacteria</taxon>
        <taxon>Pseudomonadati</taxon>
        <taxon>Pseudomonadota</taxon>
        <taxon>Betaproteobacteria</taxon>
        <taxon>Burkholderiales</taxon>
        <taxon>Burkholderiaceae</taxon>
        <taxon>Ralstonia</taxon>
    </lineage>
</organism>
<name>R0EAA0_RALPI</name>
<accession>R0EAA0</accession>
<sequence>MSDLETLIPQAAELVIDGEPLAIKPLKVGQMPAFLRAITPVMQQIGGDGIDWLALFGERGDDLLTAVSIAVGKPRAWVDELAADEAILLAAKVIEVNAEFFYPDGDASARRADRADGRDGSNRHGWFDTVQHLIAHGHRLPDILDYTLAQVRGFAAATAREDVARDARLLSLIAIGARGDARHIDQTLDRLQDHAHLGSHR</sequence>
<proteinExistence type="predicted"/>
<evidence type="ECO:0000313" key="2">
    <source>
        <dbReference type="Proteomes" id="UP000013280"/>
    </source>
</evidence>
<dbReference type="EMBL" id="APMQ01000004">
    <property type="protein sequence ID" value="ENZ78277.1"/>
    <property type="molecule type" value="Genomic_DNA"/>
</dbReference>
<protein>
    <submittedName>
        <fullName evidence="1">Uncharacterized protein</fullName>
    </submittedName>
</protein>
<evidence type="ECO:0000313" key="1">
    <source>
        <dbReference type="EMBL" id="ENZ78277.1"/>
    </source>
</evidence>